<feature type="transmembrane region" description="Helical" evidence="6">
    <location>
        <begin position="240"/>
        <end position="260"/>
    </location>
</feature>
<evidence type="ECO:0000256" key="3">
    <source>
        <dbReference type="ARBA" id="ARBA00022989"/>
    </source>
</evidence>
<keyword evidence="6" id="KW-0813">Transport</keyword>
<protein>
    <recommendedName>
        <fullName evidence="6">Transport permease protein</fullName>
    </recommendedName>
</protein>
<evidence type="ECO:0000313" key="9">
    <source>
        <dbReference type="Proteomes" id="UP001596004"/>
    </source>
</evidence>
<keyword evidence="3 6" id="KW-1133">Transmembrane helix</keyword>
<evidence type="ECO:0000259" key="7">
    <source>
        <dbReference type="PROSITE" id="PS51012"/>
    </source>
</evidence>
<dbReference type="PROSITE" id="PS51012">
    <property type="entry name" value="ABC_TM2"/>
    <property type="match status" value="1"/>
</dbReference>
<keyword evidence="2 6" id="KW-0812">Transmembrane</keyword>
<comment type="similarity">
    <text evidence="6">Belongs to the ABC-2 integral membrane protein family.</text>
</comment>
<dbReference type="Proteomes" id="UP001596004">
    <property type="component" value="Unassembled WGS sequence"/>
</dbReference>
<evidence type="ECO:0000256" key="1">
    <source>
        <dbReference type="ARBA" id="ARBA00004141"/>
    </source>
</evidence>
<evidence type="ECO:0000256" key="2">
    <source>
        <dbReference type="ARBA" id="ARBA00022692"/>
    </source>
</evidence>
<dbReference type="InterPro" id="IPR052902">
    <property type="entry name" value="ABC-2_transporter"/>
</dbReference>
<dbReference type="InterPro" id="IPR013525">
    <property type="entry name" value="ABC2_TM"/>
</dbReference>
<evidence type="ECO:0000256" key="5">
    <source>
        <dbReference type="ARBA" id="ARBA00023251"/>
    </source>
</evidence>
<dbReference type="InterPro" id="IPR000412">
    <property type="entry name" value="ABC_2_transport"/>
</dbReference>
<organism evidence="8 9">
    <name type="scientific">Sphaerisporangium dianthi</name>
    <dbReference type="NCBI Taxonomy" id="1436120"/>
    <lineage>
        <taxon>Bacteria</taxon>
        <taxon>Bacillati</taxon>
        <taxon>Actinomycetota</taxon>
        <taxon>Actinomycetes</taxon>
        <taxon>Streptosporangiales</taxon>
        <taxon>Streptosporangiaceae</taxon>
        <taxon>Sphaerisporangium</taxon>
    </lineage>
</organism>
<proteinExistence type="inferred from homology"/>
<dbReference type="PANTHER" id="PTHR43027:SF2">
    <property type="entry name" value="TRANSPORT PERMEASE PROTEIN"/>
    <property type="match status" value="1"/>
</dbReference>
<comment type="subcellular location">
    <subcellularLocation>
        <location evidence="6">Cell membrane</location>
        <topology evidence="6">Multi-pass membrane protein</topology>
    </subcellularLocation>
    <subcellularLocation>
        <location evidence="1">Membrane</location>
        <topology evidence="1">Multi-pass membrane protein</topology>
    </subcellularLocation>
</comment>
<dbReference type="Pfam" id="PF01061">
    <property type="entry name" value="ABC2_membrane"/>
    <property type="match status" value="1"/>
</dbReference>
<name>A0ABV9CCS9_9ACTN</name>
<gene>
    <name evidence="8" type="ORF">ACFO60_08665</name>
</gene>
<sequence>MTTTGSPPLRPAYKGRSALRKVLLTETRLYLREPLTAFFTIGLPLGLLLILGSTIPGFREADPSLGGERVVDTQLPAMMIMLAVSTSAFSIIPSVLATYRERGVLRRLSVTPASPGTLLGAQLVLNLVTSVLAAFLTILFGHLVLDTRVPAALLWFVPCFVIGVCAMFALGLSVAAVVPNGRVAGGVGSVVMFPLLFIGGMWLPRELMPDVLRRLSDFTPTGAFGQVMRDTWAGAAPQPLHLGVLLGWALVGGVFAARVFRWE</sequence>
<evidence type="ECO:0000256" key="6">
    <source>
        <dbReference type="RuleBase" id="RU361157"/>
    </source>
</evidence>
<keyword evidence="4 6" id="KW-0472">Membrane</keyword>
<dbReference type="InterPro" id="IPR047817">
    <property type="entry name" value="ABC2_TM_bact-type"/>
</dbReference>
<reference evidence="9" key="1">
    <citation type="journal article" date="2019" name="Int. J. Syst. Evol. Microbiol.">
        <title>The Global Catalogue of Microorganisms (GCM) 10K type strain sequencing project: providing services to taxonomists for standard genome sequencing and annotation.</title>
        <authorList>
            <consortium name="The Broad Institute Genomics Platform"/>
            <consortium name="The Broad Institute Genome Sequencing Center for Infectious Disease"/>
            <person name="Wu L."/>
            <person name="Ma J."/>
        </authorList>
    </citation>
    <scope>NUCLEOTIDE SEQUENCE [LARGE SCALE GENOMIC DNA]</scope>
    <source>
        <strain evidence="9">CGMCC 4.7132</strain>
    </source>
</reference>
<accession>A0ABV9CCS9</accession>
<dbReference type="PIRSF" id="PIRSF006648">
    <property type="entry name" value="DrrB"/>
    <property type="match status" value="1"/>
</dbReference>
<comment type="caution">
    <text evidence="8">The sequence shown here is derived from an EMBL/GenBank/DDBJ whole genome shotgun (WGS) entry which is preliminary data.</text>
</comment>
<keyword evidence="5" id="KW-0046">Antibiotic resistance</keyword>
<keyword evidence="6" id="KW-1003">Cell membrane</keyword>
<dbReference type="PANTHER" id="PTHR43027">
    <property type="entry name" value="DOXORUBICIN RESISTANCE ABC TRANSPORTER PERMEASE PROTEIN DRRC-RELATED"/>
    <property type="match status" value="1"/>
</dbReference>
<feature type="domain" description="ABC transmembrane type-2" evidence="7">
    <location>
        <begin position="35"/>
        <end position="263"/>
    </location>
</feature>
<keyword evidence="9" id="KW-1185">Reference proteome</keyword>
<dbReference type="RefSeq" id="WP_380838945.1">
    <property type="nucleotide sequence ID" value="NZ_JBHSFP010000004.1"/>
</dbReference>
<feature type="transmembrane region" description="Helical" evidence="6">
    <location>
        <begin position="183"/>
        <end position="203"/>
    </location>
</feature>
<feature type="transmembrane region" description="Helical" evidence="6">
    <location>
        <begin position="152"/>
        <end position="176"/>
    </location>
</feature>
<feature type="transmembrane region" description="Helical" evidence="6">
    <location>
        <begin position="75"/>
        <end position="97"/>
    </location>
</feature>
<evidence type="ECO:0000256" key="4">
    <source>
        <dbReference type="ARBA" id="ARBA00023136"/>
    </source>
</evidence>
<feature type="transmembrane region" description="Helical" evidence="6">
    <location>
        <begin position="118"/>
        <end position="140"/>
    </location>
</feature>
<dbReference type="EMBL" id="JBHSFP010000004">
    <property type="protein sequence ID" value="MFC4530833.1"/>
    <property type="molecule type" value="Genomic_DNA"/>
</dbReference>
<feature type="transmembrane region" description="Helical" evidence="6">
    <location>
        <begin position="35"/>
        <end position="55"/>
    </location>
</feature>
<evidence type="ECO:0000313" key="8">
    <source>
        <dbReference type="EMBL" id="MFC4530833.1"/>
    </source>
</evidence>